<keyword evidence="2" id="KW-0833">Ubl conjugation pathway</keyword>
<evidence type="ECO:0000313" key="6">
    <source>
        <dbReference type="Proteomes" id="UP001283361"/>
    </source>
</evidence>
<dbReference type="Proteomes" id="UP001283361">
    <property type="component" value="Unassembled WGS sequence"/>
</dbReference>
<keyword evidence="2" id="KW-0378">Hydrolase</keyword>
<dbReference type="SMART" id="SM01174">
    <property type="entry name" value="DUF4205"/>
    <property type="match status" value="1"/>
</dbReference>
<sequence length="481" mass="54788">MGETTHTSLADRDQLARLIKFLEHDSTIGTAKRRTSFPQFGRRSHAPDNPSLPGQVPMSAISPPLVPSRVQTFYVDNWPPTAPAVIARGDTILFPSLLGHRKSAKTLGGIPISLETAIELRKVVYGSAIHSFTREWRKSTLQLYCLDGQFPYGIQTLRCGSRGLALCIQGYMLKHMIFDREYKSSALLGAGALRPNEFERRRALVGAISEMLWQAGEHKQSMVCLKQEEACFGPDYRYRPDSITEKLHLFEFKKYEDLQQFVKRNLEQFQTEHGNGCILFLYSLVLSRTIPNLRMDLQADHESKMKLLSDMEDLSQSLINLALTGRATPYIHNGELLYDKKGELMDRPVYGIKARSHVGFMFWDKGEDPERRTEVGSMLKTPKNPIWLTKINGLFGLLFSLNPDLVSDWRVENRFTMWYYTGLSTHVTPTVLSIETRIGRPRPKTAIGRREEENKIPAVENCIMTKWYGAAINWNGTVPFI</sequence>
<comment type="catalytic activity">
    <reaction evidence="2">
        <text>Thiol-dependent hydrolysis of ester, thioester, amide, peptide and isopeptide bonds formed by the C-terminal Gly of ubiquitin (a 76-residue protein attached to proteins as an intracellular targeting signal).</text>
        <dbReference type="EC" id="3.4.19.12"/>
    </reaction>
</comment>
<dbReference type="PANTHER" id="PTHR12473:SF18">
    <property type="entry name" value="INACTIVE UBIQUITIN CARBOXYL-TERMINAL HYDROLASE MINDY-4B"/>
    <property type="match status" value="1"/>
</dbReference>
<gene>
    <name evidence="5" type="ORF">RRG08_019166</name>
</gene>
<dbReference type="EMBL" id="JAWDGP010006357">
    <property type="protein sequence ID" value="KAK3742414.1"/>
    <property type="molecule type" value="Genomic_DNA"/>
</dbReference>
<keyword evidence="2" id="KW-0645">Protease</keyword>
<feature type="region of interest" description="Disordered" evidence="3">
    <location>
        <begin position="32"/>
        <end position="56"/>
    </location>
</feature>
<feature type="domain" description="Deubiquitinating enzyme MINDY-3/4 conserved" evidence="4">
    <location>
        <begin position="121"/>
        <end position="476"/>
    </location>
</feature>
<organism evidence="5 6">
    <name type="scientific">Elysia crispata</name>
    <name type="common">lettuce slug</name>
    <dbReference type="NCBI Taxonomy" id="231223"/>
    <lineage>
        <taxon>Eukaryota</taxon>
        <taxon>Metazoa</taxon>
        <taxon>Spiralia</taxon>
        <taxon>Lophotrochozoa</taxon>
        <taxon>Mollusca</taxon>
        <taxon>Gastropoda</taxon>
        <taxon>Heterobranchia</taxon>
        <taxon>Euthyneura</taxon>
        <taxon>Panpulmonata</taxon>
        <taxon>Sacoglossa</taxon>
        <taxon>Placobranchoidea</taxon>
        <taxon>Plakobranchidae</taxon>
        <taxon>Elysia</taxon>
    </lineage>
</organism>
<name>A0AAE0YDU5_9GAST</name>
<keyword evidence="6" id="KW-1185">Reference proteome</keyword>
<evidence type="ECO:0000256" key="2">
    <source>
        <dbReference type="RuleBase" id="RU367088"/>
    </source>
</evidence>
<dbReference type="GO" id="GO:0006508">
    <property type="term" value="P:proteolysis"/>
    <property type="evidence" value="ECO:0007669"/>
    <property type="project" value="UniProtKB-KW"/>
</dbReference>
<dbReference type="AlphaFoldDB" id="A0AAE0YDU5"/>
<comment type="function">
    <text evidence="2">Hydrolase that can remove 'Lys-48'-linked conjugated ubiquitin from proteins.</text>
</comment>
<dbReference type="Pfam" id="PF13898">
    <property type="entry name" value="MINDY-3_4_CD"/>
    <property type="match status" value="1"/>
</dbReference>
<dbReference type="GO" id="GO:0071108">
    <property type="term" value="P:protein K48-linked deubiquitination"/>
    <property type="evidence" value="ECO:0007669"/>
    <property type="project" value="InterPro"/>
</dbReference>
<dbReference type="EC" id="3.4.19.12" evidence="2"/>
<dbReference type="PANTHER" id="PTHR12473">
    <property type="entry name" value="UBIQUITIN CARBOXYL-TERMINAL HYDROLASE MINDY-4-RELATED"/>
    <property type="match status" value="1"/>
</dbReference>
<comment type="similarity">
    <text evidence="1 2">Belongs to the MINDY deubiquitinase family. FAM188 subfamily.</text>
</comment>
<dbReference type="GO" id="GO:1990380">
    <property type="term" value="F:K48-linked deubiquitinase activity"/>
    <property type="evidence" value="ECO:0007669"/>
    <property type="project" value="UniProtKB-UniRule"/>
</dbReference>
<dbReference type="InterPro" id="IPR039785">
    <property type="entry name" value="MINY3/4"/>
</dbReference>
<reference evidence="5" key="1">
    <citation type="journal article" date="2023" name="G3 (Bethesda)">
        <title>A reference genome for the long-term kleptoplast-retaining sea slug Elysia crispata morphotype clarki.</title>
        <authorList>
            <person name="Eastman K.E."/>
            <person name="Pendleton A.L."/>
            <person name="Shaikh M.A."/>
            <person name="Suttiyut T."/>
            <person name="Ogas R."/>
            <person name="Tomko P."/>
            <person name="Gavelis G."/>
            <person name="Widhalm J.R."/>
            <person name="Wisecaver J.H."/>
        </authorList>
    </citation>
    <scope>NUCLEOTIDE SEQUENCE</scope>
    <source>
        <strain evidence="5">ECLA1</strain>
    </source>
</reference>
<evidence type="ECO:0000259" key="4">
    <source>
        <dbReference type="SMART" id="SM01174"/>
    </source>
</evidence>
<evidence type="ECO:0000256" key="3">
    <source>
        <dbReference type="SAM" id="MobiDB-lite"/>
    </source>
</evidence>
<proteinExistence type="inferred from homology"/>
<protein>
    <recommendedName>
        <fullName evidence="2">Ubiquitin carboxyl-terminal hydrolase MINDY</fullName>
        <ecNumber evidence="2">3.4.19.12</ecNumber>
    </recommendedName>
</protein>
<accession>A0AAE0YDU5</accession>
<dbReference type="InterPro" id="IPR025257">
    <property type="entry name" value="MINDY-3/4_CD"/>
</dbReference>
<evidence type="ECO:0000256" key="1">
    <source>
        <dbReference type="ARBA" id="ARBA00011074"/>
    </source>
</evidence>
<evidence type="ECO:0000313" key="5">
    <source>
        <dbReference type="EMBL" id="KAK3742414.1"/>
    </source>
</evidence>
<keyword evidence="2" id="KW-0788">Thiol protease</keyword>
<comment type="caution">
    <text evidence="5">The sequence shown here is derived from an EMBL/GenBank/DDBJ whole genome shotgun (WGS) entry which is preliminary data.</text>
</comment>
<dbReference type="GO" id="GO:0004843">
    <property type="term" value="F:cysteine-type deubiquitinase activity"/>
    <property type="evidence" value="ECO:0007669"/>
    <property type="project" value="UniProtKB-UniRule"/>
</dbReference>